<organism evidence="8 9">
    <name type="scientific">Sphingosinicella rhizophila</name>
    <dbReference type="NCBI Taxonomy" id="3050082"/>
    <lineage>
        <taxon>Bacteria</taxon>
        <taxon>Pseudomonadati</taxon>
        <taxon>Pseudomonadota</taxon>
        <taxon>Alphaproteobacteria</taxon>
        <taxon>Sphingomonadales</taxon>
        <taxon>Sphingosinicellaceae</taxon>
        <taxon>Sphingosinicella</taxon>
    </lineage>
</organism>
<evidence type="ECO:0000256" key="3">
    <source>
        <dbReference type="ARBA" id="ARBA00015281"/>
    </source>
</evidence>
<evidence type="ECO:0000256" key="4">
    <source>
        <dbReference type="ARBA" id="ARBA00023288"/>
    </source>
</evidence>
<reference evidence="8 9" key="1">
    <citation type="submission" date="2023-05" db="EMBL/GenBank/DDBJ databases">
        <authorList>
            <person name="Guo Y."/>
        </authorList>
    </citation>
    <scope>NUCLEOTIDE SEQUENCE [LARGE SCALE GENOMIC DNA]</scope>
    <source>
        <strain evidence="8 9">GR2756</strain>
    </source>
</reference>
<dbReference type="Pfam" id="PF05433">
    <property type="entry name" value="Rick_17kDa_Anti"/>
    <property type="match status" value="1"/>
</dbReference>
<feature type="signal peptide" evidence="6">
    <location>
        <begin position="1"/>
        <end position="24"/>
    </location>
</feature>
<keyword evidence="6" id="KW-0732">Signal</keyword>
<comment type="caution">
    <text evidence="8">The sequence shown here is derived from an EMBL/GenBank/DDBJ whole genome shotgun (WGS) entry which is preliminary data.</text>
</comment>
<keyword evidence="4" id="KW-0449">Lipoprotein</keyword>
<dbReference type="EMBL" id="JAVUPU010000007">
    <property type="protein sequence ID" value="MDT9600032.1"/>
    <property type="molecule type" value="Genomic_DNA"/>
</dbReference>
<dbReference type="RefSeq" id="WP_315727133.1">
    <property type="nucleotide sequence ID" value="NZ_JAVUPU010000007.1"/>
</dbReference>
<comment type="subcellular location">
    <subcellularLocation>
        <location evidence="1">Cell outer membrane</location>
        <topology evidence="1">Lipid-anchor</topology>
    </subcellularLocation>
</comment>
<dbReference type="InterPro" id="IPR008816">
    <property type="entry name" value="Gly_zipper_2TM_dom"/>
</dbReference>
<dbReference type="Proteomes" id="UP001259572">
    <property type="component" value="Unassembled WGS sequence"/>
</dbReference>
<name>A0ABU3Q9Q8_9SPHN</name>
<evidence type="ECO:0000313" key="8">
    <source>
        <dbReference type="EMBL" id="MDT9600032.1"/>
    </source>
</evidence>
<accession>A0ABU3Q9Q8</accession>
<evidence type="ECO:0000256" key="6">
    <source>
        <dbReference type="SAM" id="SignalP"/>
    </source>
</evidence>
<evidence type="ECO:0000256" key="1">
    <source>
        <dbReference type="ARBA" id="ARBA00004459"/>
    </source>
</evidence>
<feature type="domain" description="Glycine zipper 2TM" evidence="7">
    <location>
        <begin position="128"/>
        <end position="167"/>
    </location>
</feature>
<keyword evidence="9" id="KW-1185">Reference proteome</keyword>
<protein>
    <recommendedName>
        <fullName evidence="3">17 kDa surface antigen</fullName>
    </recommendedName>
</protein>
<gene>
    <name evidence="8" type="ORF">RQX22_13815</name>
</gene>
<evidence type="ECO:0000313" key="9">
    <source>
        <dbReference type="Proteomes" id="UP001259572"/>
    </source>
</evidence>
<evidence type="ECO:0000256" key="2">
    <source>
        <dbReference type="ARBA" id="ARBA00008681"/>
    </source>
</evidence>
<feature type="region of interest" description="Disordered" evidence="5">
    <location>
        <begin position="17"/>
        <end position="50"/>
    </location>
</feature>
<feature type="compositionally biased region" description="Basic and acidic residues" evidence="5">
    <location>
        <begin position="24"/>
        <end position="50"/>
    </location>
</feature>
<proteinExistence type="inferred from homology"/>
<evidence type="ECO:0000259" key="7">
    <source>
        <dbReference type="Pfam" id="PF05433"/>
    </source>
</evidence>
<sequence length="179" mass="20340">MRNLILAGLVAATAMPLASAPAEAQRRGSNERQEQRECNRELRDADSRREYRNERRECVRELNQARRQDWRQGRRYDYNRPPAGGAYYADDYYRDGRYYRERRLSANDRIYRGRDNRYYCRRSDGTTGLIIGAGAGALLGNALDGGRSSTLGTILGAVAGGALGREVDRNGSRNNLRCR</sequence>
<evidence type="ECO:0000256" key="5">
    <source>
        <dbReference type="SAM" id="MobiDB-lite"/>
    </source>
</evidence>
<feature type="chain" id="PRO_5046589972" description="17 kDa surface antigen" evidence="6">
    <location>
        <begin position="25"/>
        <end position="179"/>
    </location>
</feature>
<comment type="similarity">
    <text evidence="2">Belongs to the rickettsiale 17 kDa surface antigen family.</text>
</comment>